<accession>A0ABR8Y3Z2</accession>
<gene>
    <name evidence="8" type="ORF">H9625_00155</name>
</gene>
<sequence>MKLLYYFIFCGWFLLSLIPLPVLYVVSDVLYFPLYYVVRYRRKIVRKNLEGSFPEKTPEEIVRIEKKFYRFFCDCVVENIKLFSMSQKQVMRRMTFSGADDMVADLAATGKNFCFIYLGHYCNWEWIASLAYWYPDSIHCGQIYHPLYNRAFDKLFLYLRNRFGGECIPMKETLRRIITLKRQKQPTMIGFIADQAPKWNSVHHWTKFLHRDTSFFIGTEQISKQVGAVVYFADVKRIKRGYYHCELKRMTLSPEEYPDYGLTDCYAAMLEEMIHREPAYWLWSHNRWKRTKEEWERRQNEHV</sequence>
<evidence type="ECO:0000256" key="1">
    <source>
        <dbReference type="ARBA" id="ARBA00004533"/>
    </source>
</evidence>
<organism evidence="8 9">
    <name type="scientific">Phocaeicola intestinalis</name>
    <dbReference type="NCBI Taxonomy" id="2762212"/>
    <lineage>
        <taxon>Bacteria</taxon>
        <taxon>Pseudomonadati</taxon>
        <taxon>Bacteroidota</taxon>
        <taxon>Bacteroidia</taxon>
        <taxon>Bacteroidales</taxon>
        <taxon>Bacteroidaceae</taxon>
        <taxon>Phocaeicola</taxon>
    </lineage>
</organism>
<dbReference type="CDD" id="cd07984">
    <property type="entry name" value="LPLAT_LABLAT-like"/>
    <property type="match status" value="1"/>
</dbReference>
<evidence type="ECO:0000256" key="4">
    <source>
        <dbReference type="ARBA" id="ARBA00022679"/>
    </source>
</evidence>
<evidence type="ECO:0000256" key="5">
    <source>
        <dbReference type="ARBA" id="ARBA00023136"/>
    </source>
</evidence>
<dbReference type="Proteomes" id="UP000620874">
    <property type="component" value="Unassembled WGS sequence"/>
</dbReference>
<evidence type="ECO:0000313" key="8">
    <source>
        <dbReference type="EMBL" id="MBD8038876.1"/>
    </source>
</evidence>
<dbReference type="PANTHER" id="PTHR30606">
    <property type="entry name" value="LIPID A BIOSYNTHESIS LAUROYL ACYLTRANSFERASE"/>
    <property type="match status" value="1"/>
</dbReference>
<feature type="transmembrane region" description="Helical" evidence="7">
    <location>
        <begin position="6"/>
        <end position="38"/>
    </location>
</feature>
<keyword evidence="4" id="KW-0808">Transferase</keyword>
<keyword evidence="5 7" id="KW-0472">Membrane</keyword>
<dbReference type="RefSeq" id="WP_191762676.1">
    <property type="nucleotide sequence ID" value="NZ_JACSPP010000001.1"/>
</dbReference>
<dbReference type="EMBL" id="JACSPP010000001">
    <property type="protein sequence ID" value="MBD8038876.1"/>
    <property type="molecule type" value="Genomic_DNA"/>
</dbReference>
<keyword evidence="3" id="KW-0997">Cell inner membrane</keyword>
<evidence type="ECO:0000256" key="7">
    <source>
        <dbReference type="SAM" id="Phobius"/>
    </source>
</evidence>
<proteinExistence type="predicted"/>
<keyword evidence="2" id="KW-1003">Cell membrane</keyword>
<dbReference type="InterPro" id="IPR004960">
    <property type="entry name" value="LipA_acyltrans"/>
</dbReference>
<reference evidence="8 9" key="1">
    <citation type="submission" date="2020-08" db="EMBL/GenBank/DDBJ databases">
        <title>A Genomic Blueprint of the Chicken Gut Microbiome.</title>
        <authorList>
            <person name="Gilroy R."/>
            <person name="Ravi A."/>
            <person name="Getino M."/>
            <person name="Pursley I."/>
            <person name="Horton D.L."/>
            <person name="Alikhan N.-F."/>
            <person name="Baker D."/>
            <person name="Gharbi K."/>
            <person name="Hall N."/>
            <person name="Watson M."/>
            <person name="Adriaenssens E.M."/>
            <person name="Foster-Nyarko E."/>
            <person name="Jarju S."/>
            <person name="Secka A."/>
            <person name="Antonio M."/>
            <person name="Oren A."/>
            <person name="Chaudhuri R."/>
            <person name="La Ragione R.M."/>
            <person name="Hildebrand F."/>
            <person name="Pallen M.J."/>
        </authorList>
    </citation>
    <scope>NUCLEOTIDE SEQUENCE [LARGE SCALE GENOMIC DNA]</scope>
    <source>
        <strain evidence="8 9">Sa1CVN1</strain>
    </source>
</reference>
<keyword evidence="6 8" id="KW-0012">Acyltransferase</keyword>
<comment type="subcellular location">
    <subcellularLocation>
        <location evidence="1">Cell inner membrane</location>
    </subcellularLocation>
</comment>
<keyword evidence="9" id="KW-1185">Reference proteome</keyword>
<dbReference type="GO" id="GO:0016746">
    <property type="term" value="F:acyltransferase activity"/>
    <property type="evidence" value="ECO:0007669"/>
    <property type="project" value="UniProtKB-KW"/>
</dbReference>
<comment type="caution">
    <text evidence="8">The sequence shown here is derived from an EMBL/GenBank/DDBJ whole genome shotgun (WGS) entry which is preliminary data.</text>
</comment>
<evidence type="ECO:0000256" key="2">
    <source>
        <dbReference type="ARBA" id="ARBA00022475"/>
    </source>
</evidence>
<protein>
    <submittedName>
        <fullName evidence="8">Lysophospholipid acyltransferase family protein</fullName>
    </submittedName>
</protein>
<evidence type="ECO:0000256" key="3">
    <source>
        <dbReference type="ARBA" id="ARBA00022519"/>
    </source>
</evidence>
<evidence type="ECO:0000256" key="6">
    <source>
        <dbReference type="ARBA" id="ARBA00023315"/>
    </source>
</evidence>
<dbReference type="PANTHER" id="PTHR30606:SF10">
    <property type="entry name" value="PHOSPHATIDYLINOSITOL MANNOSIDE ACYLTRANSFERASE"/>
    <property type="match status" value="1"/>
</dbReference>
<evidence type="ECO:0000313" key="9">
    <source>
        <dbReference type="Proteomes" id="UP000620874"/>
    </source>
</evidence>
<keyword evidence="7" id="KW-1133">Transmembrane helix</keyword>
<name>A0ABR8Y3Z2_9BACT</name>
<dbReference type="Pfam" id="PF03279">
    <property type="entry name" value="Lip_A_acyltrans"/>
    <property type="match status" value="1"/>
</dbReference>
<keyword evidence="7" id="KW-0812">Transmembrane</keyword>